<feature type="transmembrane region" description="Helical" evidence="1">
    <location>
        <begin position="123"/>
        <end position="143"/>
    </location>
</feature>
<keyword evidence="1" id="KW-0812">Transmembrane</keyword>
<gene>
    <name evidence="2" type="ORF">UU49_C0004G0012</name>
</gene>
<protein>
    <submittedName>
        <fullName evidence="2">Uncharacterized protein</fullName>
    </submittedName>
</protein>
<dbReference type="EMBL" id="LCAV01000004">
    <property type="protein sequence ID" value="KKR99681.1"/>
    <property type="molecule type" value="Genomic_DNA"/>
</dbReference>
<evidence type="ECO:0000256" key="1">
    <source>
        <dbReference type="SAM" id="Phobius"/>
    </source>
</evidence>
<feature type="transmembrane region" description="Helical" evidence="1">
    <location>
        <begin position="99"/>
        <end position="117"/>
    </location>
</feature>
<reference evidence="2 3" key="1">
    <citation type="journal article" date="2015" name="Nature">
        <title>rRNA introns, odd ribosomes, and small enigmatic genomes across a large radiation of phyla.</title>
        <authorList>
            <person name="Brown C.T."/>
            <person name="Hug L.A."/>
            <person name="Thomas B.C."/>
            <person name="Sharon I."/>
            <person name="Castelle C.J."/>
            <person name="Singh A."/>
            <person name="Wilkins M.J."/>
            <person name="Williams K.H."/>
            <person name="Banfield J.F."/>
        </authorList>
    </citation>
    <scope>NUCLEOTIDE SEQUENCE [LARGE SCALE GENOMIC DNA]</scope>
</reference>
<evidence type="ECO:0000313" key="3">
    <source>
        <dbReference type="Proteomes" id="UP000034108"/>
    </source>
</evidence>
<proteinExistence type="predicted"/>
<feature type="transmembrane region" description="Helical" evidence="1">
    <location>
        <begin position="28"/>
        <end position="50"/>
    </location>
</feature>
<dbReference type="AlphaFoldDB" id="A0A0G0VJB7"/>
<feature type="transmembrane region" description="Helical" evidence="1">
    <location>
        <begin position="62"/>
        <end position="87"/>
    </location>
</feature>
<accession>A0A0G0VJB7</accession>
<dbReference type="STRING" id="1619048.UU49_C0004G0012"/>
<keyword evidence="1" id="KW-0472">Membrane</keyword>
<sequence length="149" mass="17564">MGRGIRRSYCFTADFLIEYYYSMTLSRYLLIMTVATFLCWAAWFLVLFNINPYEASTWSFMAFYISLFLALAGSFTVVGFGLRVWLFKQNDPHFHQVKKTFRHGMIFGALLIIALFLQSQKLLHLWNILLLIFAFAFLEFFFISSPKEI</sequence>
<dbReference type="Proteomes" id="UP000034108">
    <property type="component" value="Unassembled WGS sequence"/>
</dbReference>
<name>A0A0G0VJB7_9BACT</name>
<keyword evidence="1" id="KW-1133">Transmembrane helix</keyword>
<evidence type="ECO:0000313" key="2">
    <source>
        <dbReference type="EMBL" id="KKR99681.1"/>
    </source>
</evidence>
<organism evidence="2 3">
    <name type="scientific">Candidatus Magasanikbacteria bacterium GW2011_GWC2_41_17</name>
    <dbReference type="NCBI Taxonomy" id="1619048"/>
    <lineage>
        <taxon>Bacteria</taxon>
        <taxon>Candidatus Magasanikiibacteriota</taxon>
    </lineage>
</organism>
<comment type="caution">
    <text evidence="2">The sequence shown here is derived from an EMBL/GenBank/DDBJ whole genome shotgun (WGS) entry which is preliminary data.</text>
</comment>